<keyword evidence="2" id="KW-0732">Signal</keyword>
<evidence type="ECO:0000256" key="1">
    <source>
        <dbReference type="SAM" id="Phobius"/>
    </source>
</evidence>
<evidence type="ECO:0000313" key="3">
    <source>
        <dbReference type="EMBL" id="CAF0974972.1"/>
    </source>
</evidence>
<protein>
    <recommendedName>
        <fullName evidence="5">EGF-like domain-containing protein</fullName>
    </recommendedName>
</protein>
<dbReference type="Proteomes" id="UP000663879">
    <property type="component" value="Unassembled WGS sequence"/>
</dbReference>
<organism evidence="3 4">
    <name type="scientific">Brachionus calyciflorus</name>
    <dbReference type="NCBI Taxonomy" id="104777"/>
    <lineage>
        <taxon>Eukaryota</taxon>
        <taxon>Metazoa</taxon>
        <taxon>Spiralia</taxon>
        <taxon>Gnathifera</taxon>
        <taxon>Rotifera</taxon>
        <taxon>Eurotatoria</taxon>
        <taxon>Monogononta</taxon>
        <taxon>Pseudotrocha</taxon>
        <taxon>Ploima</taxon>
        <taxon>Brachionidae</taxon>
        <taxon>Brachionus</taxon>
    </lineage>
</organism>
<evidence type="ECO:0000256" key="2">
    <source>
        <dbReference type="SAM" id="SignalP"/>
    </source>
</evidence>
<keyword evidence="1" id="KW-0812">Transmembrane</keyword>
<feature type="chain" id="PRO_5033039990" description="EGF-like domain-containing protein" evidence="2">
    <location>
        <begin position="18"/>
        <end position="349"/>
    </location>
</feature>
<proteinExistence type="predicted"/>
<name>A0A814F2B5_9BILA</name>
<sequence>MRFYIFMTLICSYLASSIDDSSSYDYTEKYLTGAYCINTNVILLNEKLECPDADRDHFEDYDNLKLFCSDTSCKNCKDTDHTLIHGAAFECECNNTKQYYYCKFPDKYLEKRKELEKWVKDLALSLNISVDQLDNSSRQIKIEDKNISNNSNISLPVIDTDDIFICTFSPNHSIKIEESCVLNGTVNVCNCSSNFRNSFKACSNLFCEPASSCNDCKEDFYPQHGFGYECNCNGIKKDYVCKGQDELVEVYGIAEKRITEVSVIILQGILIFLLCSTIICCLACCVCYFSIKCCKTKISNLFKSDNNRYQMAPNELTPNAPIRYNRNTFELNGKNDLAPLFETNTILKV</sequence>
<accession>A0A814F2B5</accession>
<evidence type="ECO:0008006" key="5">
    <source>
        <dbReference type="Google" id="ProtNLM"/>
    </source>
</evidence>
<keyword evidence="4" id="KW-1185">Reference proteome</keyword>
<comment type="caution">
    <text evidence="3">The sequence shown here is derived from an EMBL/GenBank/DDBJ whole genome shotgun (WGS) entry which is preliminary data.</text>
</comment>
<evidence type="ECO:0000313" key="4">
    <source>
        <dbReference type="Proteomes" id="UP000663879"/>
    </source>
</evidence>
<gene>
    <name evidence="3" type="ORF">OXX778_LOCUS15120</name>
</gene>
<keyword evidence="1" id="KW-1133">Transmembrane helix</keyword>
<feature type="transmembrane region" description="Helical" evidence="1">
    <location>
        <begin position="264"/>
        <end position="291"/>
    </location>
</feature>
<reference evidence="3" key="1">
    <citation type="submission" date="2021-02" db="EMBL/GenBank/DDBJ databases">
        <authorList>
            <person name="Nowell W R."/>
        </authorList>
    </citation>
    <scope>NUCLEOTIDE SEQUENCE</scope>
    <source>
        <strain evidence="3">Ploen Becks lab</strain>
    </source>
</reference>
<dbReference type="EMBL" id="CAJNOC010003261">
    <property type="protein sequence ID" value="CAF0974972.1"/>
    <property type="molecule type" value="Genomic_DNA"/>
</dbReference>
<keyword evidence="1" id="KW-0472">Membrane</keyword>
<feature type="signal peptide" evidence="2">
    <location>
        <begin position="1"/>
        <end position="17"/>
    </location>
</feature>
<dbReference type="AlphaFoldDB" id="A0A814F2B5"/>